<comment type="catalytic activity">
    <reaction evidence="12">
        <text>L-seryl-[protein] + ATP = O-phospho-L-seryl-[protein] + ADP + H(+)</text>
        <dbReference type="Rhea" id="RHEA:17989"/>
        <dbReference type="Rhea" id="RHEA-COMP:9863"/>
        <dbReference type="Rhea" id="RHEA-COMP:11604"/>
        <dbReference type="ChEBI" id="CHEBI:15378"/>
        <dbReference type="ChEBI" id="CHEBI:29999"/>
        <dbReference type="ChEBI" id="CHEBI:30616"/>
        <dbReference type="ChEBI" id="CHEBI:83421"/>
        <dbReference type="ChEBI" id="CHEBI:456216"/>
        <dbReference type="EC" id="2.7.11.1"/>
    </reaction>
</comment>
<evidence type="ECO:0000256" key="12">
    <source>
        <dbReference type="ARBA" id="ARBA00048679"/>
    </source>
</evidence>
<dbReference type="InterPro" id="IPR000961">
    <property type="entry name" value="AGC-kinase_C"/>
</dbReference>
<evidence type="ECO:0000259" key="18">
    <source>
        <dbReference type="PROSITE" id="PS51285"/>
    </source>
</evidence>
<keyword evidence="8 14" id="KW-0547">Nucleotide-binding</keyword>
<dbReference type="GeneTree" id="ENSGT00940000159370"/>
<comment type="cofactor">
    <cofactor evidence="1">
        <name>Mg(2+)</name>
        <dbReference type="ChEBI" id="CHEBI:18420"/>
    </cofactor>
</comment>
<keyword evidence="7" id="KW-0677">Repeat</keyword>
<dbReference type="PROSITE" id="PS00107">
    <property type="entry name" value="PROTEIN_KINASE_ATP"/>
    <property type="match status" value="2"/>
</dbReference>
<dbReference type="PROSITE" id="PS00108">
    <property type="entry name" value="PROTEIN_KINASE_ST"/>
    <property type="match status" value="2"/>
</dbReference>
<dbReference type="FunFam" id="3.30.200.20:FF:000121">
    <property type="entry name" value="Ribosomal protein S6 kinase"/>
    <property type="match status" value="1"/>
</dbReference>
<reference evidence="19" key="1">
    <citation type="submission" date="2025-08" db="UniProtKB">
        <authorList>
            <consortium name="Ensembl"/>
        </authorList>
    </citation>
    <scope>IDENTIFICATION</scope>
</reference>
<evidence type="ECO:0000256" key="2">
    <source>
        <dbReference type="ARBA" id="ARBA00009804"/>
    </source>
</evidence>
<dbReference type="InterPro" id="IPR008271">
    <property type="entry name" value="Ser/Thr_kinase_AS"/>
</dbReference>
<feature type="binding site" evidence="14">
    <location>
        <begin position="429"/>
        <end position="437"/>
    </location>
    <ligand>
        <name>ATP</name>
        <dbReference type="ChEBI" id="CHEBI:30616"/>
    </ligand>
</feature>
<feature type="compositionally biased region" description="Polar residues" evidence="16">
    <location>
        <begin position="18"/>
        <end position="28"/>
    </location>
</feature>
<dbReference type="Ensembl" id="ENSACCT00020005836.1">
    <property type="protein sequence ID" value="ENSACCP00020005598.1"/>
    <property type="gene ID" value="ENSACCG00020003833.1"/>
</dbReference>
<reference evidence="19" key="2">
    <citation type="submission" date="2025-09" db="UniProtKB">
        <authorList>
            <consortium name="Ensembl"/>
        </authorList>
    </citation>
    <scope>IDENTIFICATION</scope>
</reference>
<feature type="domain" description="Protein kinase" evidence="17">
    <location>
        <begin position="69"/>
        <end position="328"/>
    </location>
</feature>
<dbReference type="GO" id="GO:0004674">
    <property type="term" value="F:protein serine/threonine kinase activity"/>
    <property type="evidence" value="ECO:0007669"/>
    <property type="project" value="UniProtKB-KW"/>
</dbReference>
<dbReference type="GO" id="GO:0005524">
    <property type="term" value="F:ATP binding"/>
    <property type="evidence" value="ECO:0007669"/>
    <property type="project" value="UniProtKB-UniRule"/>
</dbReference>
<evidence type="ECO:0000256" key="1">
    <source>
        <dbReference type="ARBA" id="ARBA00001946"/>
    </source>
</evidence>
<dbReference type="SMART" id="SM00133">
    <property type="entry name" value="S_TK_X"/>
    <property type="match status" value="1"/>
</dbReference>
<evidence type="ECO:0000256" key="14">
    <source>
        <dbReference type="PIRSR" id="PIRSR000606-51"/>
    </source>
</evidence>
<organism evidence="19 20">
    <name type="scientific">Aquila chrysaetos chrysaetos</name>
    <dbReference type="NCBI Taxonomy" id="223781"/>
    <lineage>
        <taxon>Eukaryota</taxon>
        <taxon>Metazoa</taxon>
        <taxon>Chordata</taxon>
        <taxon>Craniata</taxon>
        <taxon>Vertebrata</taxon>
        <taxon>Euteleostomi</taxon>
        <taxon>Archelosauria</taxon>
        <taxon>Archosauria</taxon>
        <taxon>Dinosauria</taxon>
        <taxon>Saurischia</taxon>
        <taxon>Theropoda</taxon>
        <taxon>Coelurosauria</taxon>
        <taxon>Aves</taxon>
        <taxon>Neognathae</taxon>
        <taxon>Neoaves</taxon>
        <taxon>Telluraves</taxon>
        <taxon>Accipitrimorphae</taxon>
        <taxon>Accipitriformes</taxon>
        <taxon>Accipitridae</taxon>
        <taxon>Accipitrinae</taxon>
        <taxon>Aquila</taxon>
    </lineage>
</organism>
<keyword evidence="10 14" id="KW-0067">ATP-binding</keyword>
<evidence type="ECO:0000259" key="17">
    <source>
        <dbReference type="PROSITE" id="PS50011"/>
    </source>
</evidence>
<gene>
    <name evidence="19" type="primary">RPS6KA3</name>
</gene>
<dbReference type="Gene3D" id="1.10.510.10">
    <property type="entry name" value="Transferase(Phosphotransferase) domain 1"/>
    <property type="match status" value="2"/>
</dbReference>
<dbReference type="Gene3D" id="3.30.200.20">
    <property type="entry name" value="Phosphorylase Kinase, domain 1"/>
    <property type="match status" value="2"/>
</dbReference>
<evidence type="ECO:0000256" key="13">
    <source>
        <dbReference type="PIRSR" id="PIRSR000606-50"/>
    </source>
</evidence>
<evidence type="ECO:0000256" key="10">
    <source>
        <dbReference type="ARBA" id="ARBA00022840"/>
    </source>
</evidence>
<dbReference type="InterPro" id="IPR000719">
    <property type="entry name" value="Prot_kinase_dom"/>
</dbReference>
<dbReference type="InterPro" id="IPR017441">
    <property type="entry name" value="Protein_kinase_ATP_BS"/>
</dbReference>
<evidence type="ECO:0000256" key="5">
    <source>
        <dbReference type="ARBA" id="ARBA00022553"/>
    </source>
</evidence>
<dbReference type="Proteomes" id="UP000472275">
    <property type="component" value="Chromosome 7"/>
</dbReference>
<dbReference type="GO" id="GO:0000287">
    <property type="term" value="F:magnesium ion binding"/>
    <property type="evidence" value="ECO:0007669"/>
    <property type="project" value="InterPro"/>
</dbReference>
<evidence type="ECO:0000256" key="8">
    <source>
        <dbReference type="ARBA" id="ARBA00022741"/>
    </source>
</evidence>
<feature type="domain" description="AGC-kinase C-terminal" evidence="18">
    <location>
        <begin position="329"/>
        <end position="398"/>
    </location>
</feature>
<dbReference type="FunFam" id="1.10.510.10:FF:000010">
    <property type="entry name" value="Ribosomal protein S6 kinase"/>
    <property type="match status" value="1"/>
</dbReference>
<accession>A0A663E099</accession>
<evidence type="ECO:0000256" key="15">
    <source>
        <dbReference type="PROSITE-ProRule" id="PRU10141"/>
    </source>
</evidence>
<feature type="domain" description="Protein kinase" evidence="17">
    <location>
        <begin position="322"/>
        <end position="627"/>
    </location>
</feature>
<comment type="similarity">
    <text evidence="2">Belongs to the protein kinase superfamily. AGC Ser/Thr protein kinase family. S6 kinase subfamily.</text>
</comment>
<dbReference type="CDD" id="cd05582">
    <property type="entry name" value="STKc_RSK_N"/>
    <property type="match status" value="1"/>
</dbReference>
<dbReference type="InterPro" id="IPR011009">
    <property type="entry name" value="Kinase-like_dom_sf"/>
</dbReference>
<dbReference type="InterPro" id="IPR017892">
    <property type="entry name" value="Pkinase_C"/>
</dbReference>
<evidence type="ECO:0000256" key="7">
    <source>
        <dbReference type="ARBA" id="ARBA00022737"/>
    </source>
</evidence>
<evidence type="ECO:0000256" key="16">
    <source>
        <dbReference type="SAM" id="MobiDB-lite"/>
    </source>
</evidence>
<protein>
    <recommendedName>
        <fullName evidence="3">non-specific serine/threonine protein kinase</fullName>
        <ecNumber evidence="3">2.7.11.1</ecNumber>
    </recommendedName>
</protein>
<feature type="binding site" evidence="14">
    <location>
        <begin position="75"/>
        <end position="83"/>
    </location>
    <ligand>
        <name>ATP</name>
        <dbReference type="ChEBI" id="CHEBI:30616"/>
    </ligand>
</feature>
<keyword evidence="9" id="KW-0418">Kinase</keyword>
<keyword evidence="4" id="KW-0723">Serine/threonine-protein kinase</keyword>
<feature type="binding site" evidence="14 15">
    <location>
        <position position="101"/>
    </location>
    <ligand>
        <name>ATP</name>
        <dbReference type="ChEBI" id="CHEBI:30616"/>
    </ligand>
</feature>
<dbReference type="PANTHER" id="PTHR24351">
    <property type="entry name" value="RIBOSOMAL PROTEIN S6 KINASE"/>
    <property type="match status" value="1"/>
</dbReference>
<name>A0A663E099_AQUCH</name>
<proteinExistence type="inferred from homology"/>
<evidence type="ECO:0000313" key="20">
    <source>
        <dbReference type="Proteomes" id="UP000472275"/>
    </source>
</evidence>
<feature type="active site" description="Proton acceptor" evidence="13">
    <location>
        <position position="194"/>
    </location>
</feature>
<dbReference type="GO" id="GO:0035556">
    <property type="term" value="P:intracellular signal transduction"/>
    <property type="evidence" value="ECO:0007669"/>
    <property type="project" value="InterPro"/>
</dbReference>
<evidence type="ECO:0000256" key="4">
    <source>
        <dbReference type="ARBA" id="ARBA00022527"/>
    </source>
</evidence>
<evidence type="ECO:0000256" key="6">
    <source>
        <dbReference type="ARBA" id="ARBA00022679"/>
    </source>
</evidence>
<evidence type="ECO:0000313" key="19">
    <source>
        <dbReference type="Ensembl" id="ENSACCP00020005598.1"/>
    </source>
</evidence>
<dbReference type="FunFam" id="1.10.510.10:FF:000041">
    <property type="entry name" value="Ribosomal protein S6 kinase"/>
    <property type="match status" value="1"/>
</dbReference>
<evidence type="ECO:0000256" key="3">
    <source>
        <dbReference type="ARBA" id="ARBA00012513"/>
    </source>
</evidence>
<dbReference type="AlphaFoldDB" id="A0A663E099"/>
<dbReference type="SUPFAM" id="SSF56112">
    <property type="entry name" value="Protein kinase-like (PK-like)"/>
    <property type="match status" value="2"/>
</dbReference>
<dbReference type="PROSITE" id="PS51285">
    <property type="entry name" value="AGC_KINASE_CTER"/>
    <property type="match status" value="1"/>
</dbReference>
<keyword evidence="6" id="KW-0808">Transferase</keyword>
<dbReference type="InterPro" id="IPR016239">
    <property type="entry name" value="Ribosomal_S6_kinase_II"/>
</dbReference>
<dbReference type="FunFam" id="3.30.200.20:FF:000013">
    <property type="entry name" value="Ribosomal protein S6 kinase"/>
    <property type="match status" value="1"/>
</dbReference>
<dbReference type="PIRSF" id="PIRSF000606">
    <property type="entry name" value="Ribsml_S6_kin_2"/>
    <property type="match status" value="1"/>
</dbReference>
<evidence type="ECO:0000256" key="11">
    <source>
        <dbReference type="ARBA" id="ARBA00047899"/>
    </source>
</evidence>
<comment type="catalytic activity">
    <reaction evidence="11">
        <text>L-threonyl-[protein] + ATP = O-phospho-L-threonyl-[protein] + ADP + H(+)</text>
        <dbReference type="Rhea" id="RHEA:46608"/>
        <dbReference type="Rhea" id="RHEA-COMP:11060"/>
        <dbReference type="Rhea" id="RHEA-COMP:11605"/>
        <dbReference type="ChEBI" id="CHEBI:15378"/>
        <dbReference type="ChEBI" id="CHEBI:30013"/>
        <dbReference type="ChEBI" id="CHEBI:30616"/>
        <dbReference type="ChEBI" id="CHEBI:61977"/>
        <dbReference type="ChEBI" id="CHEBI:456216"/>
        <dbReference type="EC" id="2.7.11.1"/>
    </reaction>
</comment>
<feature type="region of interest" description="Disordered" evidence="16">
    <location>
        <begin position="1"/>
        <end position="38"/>
    </location>
</feature>
<feature type="binding site" evidence="14 15">
    <location>
        <position position="452"/>
    </location>
    <ligand>
        <name>ATP</name>
        <dbReference type="ChEBI" id="CHEBI:30616"/>
    </ligand>
</feature>
<keyword evidence="5" id="KW-0597">Phosphoprotein</keyword>
<sequence>MPLAQLADPWQKMAVESTAESSTENGQQIVDEPMGEDDINPQTEEGNIKEIAITHHVKEGHEKADPSQFELLKVLGQGSFGKVFLVKKISGSDARQLYAMKVLKKATLKVRDRVRTKMERDILVEVNHPFIVKLHYAFQTEGKLYLILDFLRGGDLFTRLSKEVMFTEDDVKFYLAELALALDHLHSLGIIYRDLKPENILLDEEGHIKLTDFGLSKESIDHEKKAYSFCGTVEYMAPEVVNRRGHTQSADWWSFGVLMFEMLTGTLPFQGKDRKETMTMILKAKLGMPQFLSPEAQSLLRMLFKRNPANRLGAGPDGVEEIKRHAFFSKIDWNKLYRREIHPPFKPATGRPEDTFYFDPEFTAKTPKDSPGIPPSANAHQLFRGFSFVAIASDDESQAMQTVGVHSIVQQLHRNSIQFTDGYEVKEDIGVGSYSICKRCIHKASNMEYAVKIIDKSKRDPTEEIEILLRYGQHPNIITLKDVVHRDLKPSNILYVDESGNPESIRICDFGFAKQLRAENGLLMTPCYTANFVAPEVLKRQGYDAACDIWSLGVLLYTMLTGYTPFANGPDDTPEEILARIGSGKFSLSGGYWNTVSDTAKDLVSKMLHVDPHQRLTAAQVLSHPWIVHCDQLPQYQLNRQDAPHLVKGAMAATYSALNRNQSPVLEPVGRSTLAQRRGIKKITSTAL</sequence>
<feature type="active site" description="Proton acceptor" evidence="13">
    <location>
        <position position="487"/>
    </location>
</feature>
<dbReference type="InterPro" id="IPR041906">
    <property type="entry name" value="RSK_N"/>
</dbReference>
<evidence type="ECO:0000256" key="9">
    <source>
        <dbReference type="ARBA" id="ARBA00022777"/>
    </source>
</evidence>
<dbReference type="SMART" id="SM00220">
    <property type="entry name" value="S_TKc"/>
    <property type="match status" value="2"/>
</dbReference>
<keyword evidence="20" id="KW-1185">Reference proteome</keyword>
<dbReference type="EC" id="2.7.11.1" evidence="3"/>
<dbReference type="PROSITE" id="PS50011">
    <property type="entry name" value="PROTEIN_KINASE_DOM"/>
    <property type="match status" value="2"/>
</dbReference>
<dbReference type="Pfam" id="PF00433">
    <property type="entry name" value="Pkinase_C"/>
    <property type="match status" value="1"/>
</dbReference>
<dbReference type="Pfam" id="PF00069">
    <property type="entry name" value="Pkinase"/>
    <property type="match status" value="2"/>
</dbReference>